<evidence type="ECO:0000313" key="7">
    <source>
        <dbReference type="Proteomes" id="UP000290875"/>
    </source>
</evidence>
<protein>
    <submittedName>
        <fullName evidence="6">Recombinase family protein</fullName>
    </submittedName>
</protein>
<dbReference type="SUPFAM" id="SSF53041">
    <property type="entry name" value="Resolvase-like"/>
    <property type="match status" value="1"/>
</dbReference>
<dbReference type="Proteomes" id="UP000290875">
    <property type="component" value="Unassembled WGS sequence"/>
</dbReference>
<proteinExistence type="predicted"/>
<dbReference type="InterPro" id="IPR006119">
    <property type="entry name" value="Resolv_N"/>
</dbReference>
<feature type="coiled-coil region" evidence="3">
    <location>
        <begin position="376"/>
        <end position="423"/>
    </location>
</feature>
<dbReference type="PROSITE" id="PS51736">
    <property type="entry name" value="RECOMBINASES_3"/>
    <property type="match status" value="1"/>
</dbReference>
<dbReference type="InterPro" id="IPR011109">
    <property type="entry name" value="DNA_bind_recombinase_dom"/>
</dbReference>
<keyword evidence="2" id="KW-0233">DNA recombination</keyword>
<gene>
    <name evidence="6" type="ORF">DM877_02015</name>
</gene>
<dbReference type="SMART" id="SM00857">
    <property type="entry name" value="Resolvase"/>
    <property type="match status" value="1"/>
</dbReference>
<dbReference type="Gene3D" id="3.40.50.1390">
    <property type="entry name" value="Resolvase, N-terminal catalytic domain"/>
    <property type="match status" value="1"/>
</dbReference>
<dbReference type="GO" id="GO:0003677">
    <property type="term" value="F:DNA binding"/>
    <property type="evidence" value="ECO:0007669"/>
    <property type="project" value="UniProtKB-KW"/>
</dbReference>
<evidence type="ECO:0000259" key="5">
    <source>
        <dbReference type="PROSITE" id="PS51737"/>
    </source>
</evidence>
<accession>A0A4Q2EBK3</accession>
<evidence type="ECO:0000256" key="2">
    <source>
        <dbReference type="ARBA" id="ARBA00023172"/>
    </source>
</evidence>
<dbReference type="InterPro" id="IPR050639">
    <property type="entry name" value="SSR_resolvase"/>
</dbReference>
<dbReference type="Gene3D" id="3.90.1750.20">
    <property type="entry name" value="Putative Large Serine Recombinase, Chain B, Domain 2"/>
    <property type="match status" value="1"/>
</dbReference>
<dbReference type="PANTHER" id="PTHR30461:SF2">
    <property type="entry name" value="SERINE RECOMBINASE PINE-RELATED"/>
    <property type="match status" value="1"/>
</dbReference>
<dbReference type="PANTHER" id="PTHR30461">
    <property type="entry name" value="DNA-INVERTASE FROM LAMBDOID PROPHAGE"/>
    <property type="match status" value="1"/>
</dbReference>
<evidence type="ECO:0000256" key="3">
    <source>
        <dbReference type="SAM" id="Coils"/>
    </source>
</evidence>
<dbReference type="RefSeq" id="WP_129323483.1">
    <property type="nucleotide sequence ID" value="NZ_QJSL01000002.1"/>
</dbReference>
<dbReference type="EMBL" id="QJSL01000002">
    <property type="protein sequence ID" value="RXW30411.1"/>
    <property type="molecule type" value="Genomic_DNA"/>
</dbReference>
<reference evidence="6 7" key="1">
    <citation type="submission" date="2018-06" db="EMBL/GenBank/DDBJ databases">
        <title>Carbapenemase-producing Enterobacteriaceae present in wastewater treatment plant effluent and nearby surface waters in the US.</title>
        <authorList>
            <person name="Mathys D.A."/>
            <person name="Mollenkopf D.F."/>
            <person name="Feicht S.M."/>
            <person name="Adams R.J."/>
            <person name="Albers A.L."/>
            <person name="Grooters S.V."/>
            <person name="Stuever D.M."/>
            <person name="Daniels J.B."/>
            <person name="Wittum T.E."/>
        </authorList>
    </citation>
    <scope>NUCLEOTIDE SEQUENCE [LARGE SCALE GENOMIC DNA]</scope>
    <source>
        <strain evidence="6 7">GEO_4_Eff_A</strain>
    </source>
</reference>
<feature type="domain" description="Resolvase/invertase-type recombinase catalytic" evidence="4">
    <location>
        <begin position="3"/>
        <end position="164"/>
    </location>
</feature>
<dbReference type="AlphaFoldDB" id="A0A4Q2EBK3"/>
<evidence type="ECO:0000259" key="4">
    <source>
        <dbReference type="PROSITE" id="PS51736"/>
    </source>
</evidence>
<evidence type="ECO:0000256" key="1">
    <source>
        <dbReference type="ARBA" id="ARBA00023125"/>
    </source>
</evidence>
<dbReference type="Pfam" id="PF00239">
    <property type="entry name" value="Resolvase"/>
    <property type="match status" value="1"/>
</dbReference>
<organism evidence="6 7">
    <name type="scientific">Enterobacter cloacae</name>
    <dbReference type="NCBI Taxonomy" id="550"/>
    <lineage>
        <taxon>Bacteria</taxon>
        <taxon>Pseudomonadati</taxon>
        <taxon>Pseudomonadota</taxon>
        <taxon>Gammaproteobacteria</taxon>
        <taxon>Enterobacterales</taxon>
        <taxon>Enterobacteriaceae</taxon>
        <taxon>Enterobacter</taxon>
        <taxon>Enterobacter cloacae complex</taxon>
    </lineage>
</organism>
<keyword evidence="1" id="KW-0238">DNA-binding</keyword>
<dbReference type="PROSITE" id="PS51737">
    <property type="entry name" value="RECOMBINASE_DNA_BIND"/>
    <property type="match status" value="1"/>
</dbReference>
<keyword evidence="3" id="KW-0175">Coiled coil</keyword>
<dbReference type="CDD" id="cd00338">
    <property type="entry name" value="Ser_Recombinase"/>
    <property type="match status" value="1"/>
</dbReference>
<sequence length="541" mass="61268">MPKAISYIRFSSKTQASGDSTKRQNKYIYEWLKNNPDYQLDESLRFQDLGISGYSGANAKSGAFGEFLAAVESGVIQAGSVLLVESLDRVSRQDIDTARERLRKILLAGVDVVTLADNSWYKKESLNDPLSLIKAVLIMQRANEESATKSKRLRSAWDAKREDAAKGKIMSRRCVAWLRVSGDMSHFELIPDNVKAVQRVFQLRLEGLPFVRIARQMNEEGFYTLNQRNPVKGAWSHTTVKALLDNRSVIGFKVPSNCTVTQGVKEIPNYYPAVISEEQFYAVQQLKQGAGRRPSSEKPLLTNLFKGVMRCGECGFVTVVNCATEKWHGVYRCSMRYEGRCDAKSINRRLADKALVQGLLYNTNRLSLNRDNGSAIGSLQSELEQLQKQRERLIKLSMLTDDVESMAKELKLLNSRIVDAEKAVSEVHQREQSSQLETISHLDLTVKKDRIEAQIIIKRIVKEIRLYTAGKKCDVLLHNGLKLLNFPLDRVVDGAQWIEILPLIDGDEFDFEGFTTKPRHIALEEAPEWVKEMEVQPNQPL</sequence>
<evidence type="ECO:0000313" key="6">
    <source>
        <dbReference type="EMBL" id="RXW30411.1"/>
    </source>
</evidence>
<feature type="domain" description="Recombinase" evidence="5">
    <location>
        <begin position="176"/>
        <end position="293"/>
    </location>
</feature>
<dbReference type="Pfam" id="PF13408">
    <property type="entry name" value="Zn_ribbon_recom"/>
    <property type="match status" value="1"/>
</dbReference>
<dbReference type="Pfam" id="PF07508">
    <property type="entry name" value="Recombinase"/>
    <property type="match status" value="1"/>
</dbReference>
<dbReference type="GO" id="GO:0000150">
    <property type="term" value="F:DNA strand exchange activity"/>
    <property type="evidence" value="ECO:0007669"/>
    <property type="project" value="InterPro"/>
</dbReference>
<comment type="caution">
    <text evidence="6">The sequence shown here is derived from an EMBL/GenBank/DDBJ whole genome shotgun (WGS) entry which is preliminary data.</text>
</comment>
<name>A0A4Q2EBK3_ENTCL</name>
<dbReference type="InterPro" id="IPR036162">
    <property type="entry name" value="Resolvase-like_N_sf"/>
</dbReference>
<dbReference type="InterPro" id="IPR025827">
    <property type="entry name" value="Zn_ribbon_recom_dom"/>
</dbReference>
<dbReference type="InterPro" id="IPR038109">
    <property type="entry name" value="DNA_bind_recomb_sf"/>
</dbReference>